<sequence>MFSIPRREAIMSNFKQFLSISAFALGISLPMSGFAQATTESTKAEASQHASLTEGEVKKVDLDNDKVTIKHGDIRHLDMPGMTMVFTAKDKNLLTNLKPGDKVKFMVIHEGGKMMVTDIQPAR</sequence>
<dbReference type="InterPro" id="IPR021647">
    <property type="entry name" value="CusF_Ec"/>
</dbReference>
<keyword evidence="3" id="KW-1185">Reference proteome</keyword>
<dbReference type="Proteomes" id="UP001549320">
    <property type="component" value="Unassembled WGS sequence"/>
</dbReference>
<reference evidence="2 3" key="1">
    <citation type="submission" date="2024-06" db="EMBL/GenBank/DDBJ databases">
        <title>Sorghum-associated microbial communities from plants grown in Nebraska, USA.</title>
        <authorList>
            <person name="Schachtman D."/>
        </authorList>
    </citation>
    <scope>NUCLEOTIDE SEQUENCE [LARGE SCALE GENOMIC DNA]</scope>
    <source>
        <strain evidence="2 3">2709</strain>
    </source>
</reference>
<accession>A0ABV2QB24</accession>
<keyword evidence="1" id="KW-0732">Signal</keyword>
<name>A0ABV2QB24_9BURK</name>
<dbReference type="EMBL" id="JBEPSH010000006">
    <property type="protein sequence ID" value="MET4578237.1"/>
    <property type="molecule type" value="Genomic_DNA"/>
</dbReference>
<evidence type="ECO:0000313" key="2">
    <source>
        <dbReference type="EMBL" id="MET4578237.1"/>
    </source>
</evidence>
<proteinExistence type="predicted"/>
<protein>
    <submittedName>
        <fullName evidence="2">Cu(I)/Ag(I) efflux system protein CusF</fullName>
    </submittedName>
</protein>
<gene>
    <name evidence="2" type="ORF">ABIE13_003353</name>
</gene>
<feature type="signal peptide" evidence="1">
    <location>
        <begin position="1"/>
        <end position="37"/>
    </location>
</feature>
<comment type="caution">
    <text evidence="2">The sequence shown here is derived from an EMBL/GenBank/DDBJ whole genome shotgun (WGS) entry which is preliminary data.</text>
</comment>
<feature type="chain" id="PRO_5046632450" evidence="1">
    <location>
        <begin position="38"/>
        <end position="123"/>
    </location>
</feature>
<dbReference type="Gene3D" id="2.40.50.320">
    <property type="entry name" value="Copper binding periplasmic protein CusF"/>
    <property type="match status" value="1"/>
</dbReference>
<evidence type="ECO:0000313" key="3">
    <source>
        <dbReference type="Proteomes" id="UP001549320"/>
    </source>
</evidence>
<dbReference type="InterPro" id="IPR042230">
    <property type="entry name" value="CusF_sf"/>
</dbReference>
<dbReference type="Pfam" id="PF11604">
    <property type="entry name" value="CusF_Ec"/>
    <property type="match status" value="1"/>
</dbReference>
<evidence type="ECO:0000256" key="1">
    <source>
        <dbReference type="SAM" id="SignalP"/>
    </source>
</evidence>
<organism evidence="2 3">
    <name type="scientific">Ottowia thiooxydans</name>
    <dbReference type="NCBI Taxonomy" id="219182"/>
    <lineage>
        <taxon>Bacteria</taxon>
        <taxon>Pseudomonadati</taxon>
        <taxon>Pseudomonadota</taxon>
        <taxon>Betaproteobacteria</taxon>
        <taxon>Burkholderiales</taxon>
        <taxon>Comamonadaceae</taxon>
        <taxon>Ottowia</taxon>
    </lineage>
</organism>